<evidence type="ECO:0000256" key="5">
    <source>
        <dbReference type="ARBA" id="ARBA00023004"/>
    </source>
</evidence>
<dbReference type="AlphaFoldDB" id="A0A2I0R4R7"/>
<dbReference type="Pfam" id="PF00034">
    <property type="entry name" value="Cytochrom_C"/>
    <property type="match status" value="1"/>
</dbReference>
<organism evidence="9 10">
    <name type="scientific">Brumimicrobium salinarum</name>
    <dbReference type="NCBI Taxonomy" id="2058658"/>
    <lineage>
        <taxon>Bacteria</taxon>
        <taxon>Pseudomonadati</taxon>
        <taxon>Bacteroidota</taxon>
        <taxon>Flavobacteriia</taxon>
        <taxon>Flavobacteriales</taxon>
        <taxon>Crocinitomicaceae</taxon>
        <taxon>Brumimicrobium</taxon>
    </lineage>
</organism>
<protein>
    <submittedName>
        <fullName evidence="9">Cytochrome-c peroxidase</fullName>
    </submittedName>
</protein>
<dbReference type="OrthoDB" id="9805202at2"/>
<evidence type="ECO:0000313" key="10">
    <source>
        <dbReference type="Proteomes" id="UP000236654"/>
    </source>
</evidence>
<keyword evidence="10" id="KW-1185">Reference proteome</keyword>
<dbReference type="Proteomes" id="UP000236654">
    <property type="component" value="Unassembled WGS sequence"/>
</dbReference>
<dbReference type="PROSITE" id="PS51007">
    <property type="entry name" value="CYTC"/>
    <property type="match status" value="1"/>
</dbReference>
<dbReference type="GO" id="GO:0046872">
    <property type="term" value="F:metal ion binding"/>
    <property type="evidence" value="ECO:0007669"/>
    <property type="project" value="UniProtKB-KW"/>
</dbReference>
<dbReference type="PANTHER" id="PTHR30600">
    <property type="entry name" value="CYTOCHROME C PEROXIDASE-RELATED"/>
    <property type="match status" value="1"/>
</dbReference>
<dbReference type="GO" id="GO:0020037">
    <property type="term" value="F:heme binding"/>
    <property type="evidence" value="ECO:0007669"/>
    <property type="project" value="InterPro"/>
</dbReference>
<comment type="subcellular location">
    <subcellularLocation>
        <location evidence="1">Cell envelope</location>
    </subcellularLocation>
</comment>
<accession>A0A2I0R4R7</accession>
<name>A0A2I0R4R7_9FLAO</name>
<evidence type="ECO:0000256" key="6">
    <source>
        <dbReference type="PROSITE-ProRule" id="PRU00433"/>
    </source>
</evidence>
<dbReference type="InterPro" id="IPR009056">
    <property type="entry name" value="Cyt_c-like_dom"/>
</dbReference>
<reference evidence="9 10" key="1">
    <citation type="submission" date="2017-12" db="EMBL/GenBank/DDBJ databases">
        <title>The draft genome sequence of Brumimicrobium saltpan LHR20.</title>
        <authorList>
            <person name="Do Z.-J."/>
            <person name="Luo H.-R."/>
        </authorList>
    </citation>
    <scope>NUCLEOTIDE SEQUENCE [LARGE SCALE GENOMIC DNA]</scope>
    <source>
        <strain evidence="9 10">LHR20</strain>
    </source>
</reference>
<keyword evidence="4" id="KW-0560">Oxidoreductase</keyword>
<keyword evidence="5 6" id="KW-0408">Iron</keyword>
<comment type="caution">
    <text evidence="9">The sequence shown here is derived from an EMBL/GenBank/DDBJ whole genome shotgun (WGS) entry which is preliminary data.</text>
</comment>
<dbReference type="InterPro" id="IPR004852">
    <property type="entry name" value="Di-haem_cyt_c_peroxidsae"/>
</dbReference>
<gene>
    <name evidence="9" type="ORF">CW751_03345</name>
</gene>
<dbReference type="GO" id="GO:0030313">
    <property type="term" value="C:cell envelope"/>
    <property type="evidence" value="ECO:0007669"/>
    <property type="project" value="UniProtKB-SubCell"/>
</dbReference>
<dbReference type="InterPro" id="IPR036909">
    <property type="entry name" value="Cyt_c-like_dom_sf"/>
</dbReference>
<evidence type="ECO:0000313" key="9">
    <source>
        <dbReference type="EMBL" id="PKR81573.1"/>
    </source>
</evidence>
<keyword evidence="9" id="KW-0575">Peroxidase</keyword>
<evidence type="ECO:0000259" key="8">
    <source>
        <dbReference type="PROSITE" id="PS51007"/>
    </source>
</evidence>
<dbReference type="Pfam" id="PF03150">
    <property type="entry name" value="CCP_MauG"/>
    <property type="match status" value="1"/>
</dbReference>
<keyword evidence="3 6" id="KW-0479">Metal-binding</keyword>
<evidence type="ECO:0000256" key="3">
    <source>
        <dbReference type="ARBA" id="ARBA00022723"/>
    </source>
</evidence>
<dbReference type="InterPro" id="IPR051395">
    <property type="entry name" value="Cytochrome_c_Peroxidase/MauG"/>
</dbReference>
<keyword evidence="2 6" id="KW-0349">Heme</keyword>
<dbReference type="Gene3D" id="1.10.760.10">
    <property type="entry name" value="Cytochrome c-like domain"/>
    <property type="match status" value="2"/>
</dbReference>
<dbReference type="SUPFAM" id="SSF46626">
    <property type="entry name" value="Cytochrome c"/>
    <property type="match status" value="2"/>
</dbReference>
<dbReference type="GO" id="GO:0004130">
    <property type="term" value="F:cytochrome-c peroxidase activity"/>
    <property type="evidence" value="ECO:0007669"/>
    <property type="project" value="TreeGrafter"/>
</dbReference>
<proteinExistence type="predicted"/>
<evidence type="ECO:0000256" key="7">
    <source>
        <dbReference type="SAM" id="MobiDB-lite"/>
    </source>
</evidence>
<dbReference type="GO" id="GO:0009055">
    <property type="term" value="F:electron transfer activity"/>
    <property type="evidence" value="ECO:0007669"/>
    <property type="project" value="InterPro"/>
</dbReference>
<feature type="domain" description="Cytochrome c" evidence="8">
    <location>
        <begin position="124"/>
        <end position="245"/>
    </location>
</feature>
<evidence type="ECO:0000256" key="4">
    <source>
        <dbReference type="ARBA" id="ARBA00023002"/>
    </source>
</evidence>
<evidence type="ECO:0000256" key="2">
    <source>
        <dbReference type="ARBA" id="ARBA00022617"/>
    </source>
</evidence>
<dbReference type="EMBL" id="PJNI01000002">
    <property type="protein sequence ID" value="PKR81573.1"/>
    <property type="molecule type" value="Genomic_DNA"/>
</dbReference>
<sequence length="251" mass="28727">MPELAFSDASKTSIGIHQRQGKRNSPSLWNVRNQDQFMWDGGVKTLEMQAIVPLQDTNEMGGTIMDLFPKLSKIKLYDSLAHSIYQRDFDPFVLTRALSAYQKSIYQENSTFDDWKNKGIVKDSALVRGFKLFDEELNCTACHSGSSFTNNSLQNNGIYAKYEDPGRYNITADSNDIGKFKVPTLRNIAITKPYMHDGEMETLKEVVEHYKTGGKQHFNQSQHIQPFTLTNQEQTDLIYFLNALTDKQFLD</sequence>
<feature type="region of interest" description="Disordered" evidence="7">
    <location>
        <begin position="1"/>
        <end position="27"/>
    </location>
</feature>
<evidence type="ECO:0000256" key="1">
    <source>
        <dbReference type="ARBA" id="ARBA00004196"/>
    </source>
</evidence>